<dbReference type="GO" id="GO:0006412">
    <property type="term" value="P:translation"/>
    <property type="evidence" value="ECO:0007669"/>
    <property type="project" value="UniProtKB-UniRule"/>
</dbReference>
<dbReference type="GO" id="GO:0005840">
    <property type="term" value="C:ribosome"/>
    <property type="evidence" value="ECO:0007669"/>
    <property type="project" value="UniProtKB-KW"/>
</dbReference>
<dbReference type="AlphaFoldDB" id="A0A2H0USH4"/>
<reference evidence="9" key="1">
    <citation type="submission" date="2017-09" db="EMBL/GenBank/DDBJ databases">
        <title>Depth-based differentiation of microbial function through sediment-hosted aquifers and enrichment of novel symbionts in the deep terrestrial subsurface.</title>
        <authorList>
            <person name="Probst A.J."/>
            <person name="Ladd B."/>
            <person name="Jarett J.K."/>
            <person name="Geller-Mcgrath D.E."/>
            <person name="Sieber C.M.K."/>
            <person name="Emerson J.B."/>
            <person name="Anantharaman K."/>
            <person name="Thomas B.C."/>
            <person name="Malmstrom R."/>
            <person name="Stieglmeier M."/>
            <person name="Klingl A."/>
            <person name="Woyke T."/>
            <person name="Ryan C.M."/>
            <person name="Banfield J.F."/>
        </authorList>
    </citation>
    <scope>NUCLEOTIDE SEQUENCE [LARGE SCALE GENOMIC DNA]</scope>
</reference>
<dbReference type="Proteomes" id="UP000231157">
    <property type="component" value="Unassembled WGS sequence"/>
</dbReference>
<dbReference type="PROSITE" id="PS00050">
    <property type="entry name" value="RIBOSOMAL_L23"/>
    <property type="match status" value="1"/>
</dbReference>
<keyword evidence="2 6" id="KW-0699">rRNA-binding</keyword>
<organism evidence="8 9">
    <name type="scientific">Candidatus Harrisonbacteria bacterium CG10_big_fil_rev_8_21_14_0_10_40_38</name>
    <dbReference type="NCBI Taxonomy" id="1974583"/>
    <lineage>
        <taxon>Bacteria</taxon>
        <taxon>Candidatus Harrisoniibacteriota</taxon>
    </lineage>
</organism>
<dbReference type="NCBIfam" id="NF004363">
    <property type="entry name" value="PRK05738.2-4"/>
    <property type="match status" value="1"/>
</dbReference>
<evidence type="ECO:0000256" key="3">
    <source>
        <dbReference type="ARBA" id="ARBA00022884"/>
    </source>
</evidence>
<sequence>MATKKTATKEKKVENRTVVNRAVITHPIITEKAVTMSGQDKYVFLVKKESTKPEVKKTVEGVYKVEVDQVHVINTKPKTRRLGRTIGVKSGYKKAIVTLKKGHKLDILPH</sequence>
<dbReference type="GO" id="GO:0003735">
    <property type="term" value="F:structural constituent of ribosome"/>
    <property type="evidence" value="ECO:0007669"/>
    <property type="project" value="InterPro"/>
</dbReference>
<keyword evidence="3 6" id="KW-0694">RNA-binding</keyword>
<dbReference type="SUPFAM" id="SSF54189">
    <property type="entry name" value="Ribosomal proteins S24e, L23 and L15e"/>
    <property type="match status" value="1"/>
</dbReference>
<dbReference type="EMBL" id="PFAZ01000001">
    <property type="protein sequence ID" value="PIR89333.1"/>
    <property type="molecule type" value="Genomic_DNA"/>
</dbReference>
<evidence type="ECO:0000256" key="4">
    <source>
        <dbReference type="ARBA" id="ARBA00022980"/>
    </source>
</evidence>
<evidence type="ECO:0000256" key="5">
    <source>
        <dbReference type="ARBA" id="ARBA00023274"/>
    </source>
</evidence>
<dbReference type="GO" id="GO:1990904">
    <property type="term" value="C:ribonucleoprotein complex"/>
    <property type="evidence" value="ECO:0007669"/>
    <property type="project" value="UniProtKB-KW"/>
</dbReference>
<dbReference type="GO" id="GO:0019843">
    <property type="term" value="F:rRNA binding"/>
    <property type="evidence" value="ECO:0007669"/>
    <property type="project" value="UniProtKB-UniRule"/>
</dbReference>
<name>A0A2H0USH4_9BACT</name>
<keyword evidence="4 6" id="KW-0689">Ribosomal protein</keyword>
<keyword evidence="5 6" id="KW-0687">Ribonucleoprotein</keyword>
<accession>A0A2H0USH4</accession>
<dbReference type="InterPro" id="IPR012677">
    <property type="entry name" value="Nucleotide-bd_a/b_plait_sf"/>
</dbReference>
<evidence type="ECO:0000256" key="2">
    <source>
        <dbReference type="ARBA" id="ARBA00022730"/>
    </source>
</evidence>
<dbReference type="InterPro" id="IPR013025">
    <property type="entry name" value="Ribosomal_uL23-like"/>
</dbReference>
<dbReference type="InterPro" id="IPR001014">
    <property type="entry name" value="Ribosomal_uL23_CS"/>
</dbReference>
<evidence type="ECO:0000256" key="6">
    <source>
        <dbReference type="HAMAP-Rule" id="MF_01369"/>
    </source>
</evidence>
<proteinExistence type="inferred from homology"/>
<gene>
    <name evidence="6" type="primary">rplW</name>
    <name evidence="8" type="ORF">COU07_00330</name>
</gene>
<comment type="subunit">
    <text evidence="6">Part of the 50S ribosomal subunit. Contacts protein L29, and trigger factor when it is bound to the ribosome.</text>
</comment>
<evidence type="ECO:0000256" key="1">
    <source>
        <dbReference type="ARBA" id="ARBA00006700"/>
    </source>
</evidence>
<dbReference type="InterPro" id="IPR012678">
    <property type="entry name" value="Ribosomal_uL23/eL15/eS24_sf"/>
</dbReference>
<comment type="function">
    <text evidence="6">One of the early assembly proteins it binds 23S rRNA. One of the proteins that surrounds the polypeptide exit tunnel on the outside of the ribosome. Forms the main docking site for trigger factor binding to the ribosome.</text>
</comment>
<evidence type="ECO:0000313" key="9">
    <source>
        <dbReference type="Proteomes" id="UP000231157"/>
    </source>
</evidence>
<dbReference type="PANTHER" id="PTHR11620">
    <property type="entry name" value="60S RIBOSOMAL PROTEIN L23A"/>
    <property type="match status" value="1"/>
</dbReference>
<comment type="similarity">
    <text evidence="1 6 7">Belongs to the universal ribosomal protein uL23 family.</text>
</comment>
<dbReference type="Gene3D" id="3.30.70.330">
    <property type="match status" value="1"/>
</dbReference>
<protein>
    <recommendedName>
        <fullName evidence="6">Large ribosomal subunit protein uL23</fullName>
    </recommendedName>
</protein>
<comment type="caution">
    <text evidence="8">The sequence shown here is derived from an EMBL/GenBank/DDBJ whole genome shotgun (WGS) entry which is preliminary data.</text>
</comment>
<evidence type="ECO:0000313" key="8">
    <source>
        <dbReference type="EMBL" id="PIR89333.1"/>
    </source>
</evidence>
<dbReference type="Pfam" id="PF00276">
    <property type="entry name" value="Ribosomal_L23"/>
    <property type="match status" value="1"/>
</dbReference>
<evidence type="ECO:0000256" key="7">
    <source>
        <dbReference type="RuleBase" id="RU003934"/>
    </source>
</evidence>
<dbReference type="HAMAP" id="MF_01369_B">
    <property type="entry name" value="Ribosomal_uL23_B"/>
    <property type="match status" value="1"/>
</dbReference>